<evidence type="ECO:0000256" key="1">
    <source>
        <dbReference type="ARBA" id="ARBA00022737"/>
    </source>
</evidence>
<dbReference type="GO" id="GO:0060090">
    <property type="term" value="F:molecular adaptor activity"/>
    <property type="evidence" value="ECO:0007669"/>
    <property type="project" value="TreeGrafter"/>
</dbReference>
<sequence length="361" mass="41576">MANKSILDLAITVRIVIGFLKFLTFVITQNEVADDVIQKIESLIESIKDIFKIDQTLLEQAGLAKKKEDPQKKNDDEATRHSPLPAGSPTPTTTEEQGGGHDQTWPWVILFQEFSLVMADIEFFNLSSIGAQNLYLVRTSYIQQIFYAAIRVLMDARSDYETFDRWNLADALNILGTHTYDTMKLNTPLLYNLNRNRAMRSLSYIRAIDMYSAAIALWKNNPMYFCHRGQAFFKAGIFRNAIADLHEAIRLEPRYKMAYFHIGCVYLKLGKNFEAINEGFMRALWLEPVDDVDDALAGIELAQQKIIETLSRVKEQTYEILIPRGKKRPNMKLAWITPDKDKEERNVYRCSCRGKEFANFC</sequence>
<accession>A0AAN9E6B2</accession>
<dbReference type="InterPro" id="IPR011990">
    <property type="entry name" value="TPR-like_helical_dom_sf"/>
</dbReference>
<name>A0AAN9E6B2_CROPI</name>
<keyword evidence="1" id="KW-0677">Repeat</keyword>
<dbReference type="GO" id="GO:0006620">
    <property type="term" value="P:post-translational protein targeting to endoplasmic reticulum membrane"/>
    <property type="evidence" value="ECO:0007669"/>
    <property type="project" value="TreeGrafter"/>
</dbReference>
<feature type="compositionally biased region" description="Basic and acidic residues" evidence="4">
    <location>
        <begin position="65"/>
        <end position="80"/>
    </location>
</feature>
<dbReference type="AlphaFoldDB" id="A0AAN9E6B2"/>
<dbReference type="PROSITE" id="PS50005">
    <property type="entry name" value="TPR"/>
    <property type="match status" value="1"/>
</dbReference>
<proteinExistence type="predicted"/>
<dbReference type="PANTHER" id="PTHR45831:SF2">
    <property type="entry name" value="LD24721P"/>
    <property type="match status" value="1"/>
</dbReference>
<dbReference type="EMBL" id="JAYWIO010000008">
    <property type="protein sequence ID" value="KAK7246861.1"/>
    <property type="molecule type" value="Genomic_DNA"/>
</dbReference>
<organism evidence="5 6">
    <name type="scientific">Crotalaria pallida</name>
    <name type="common">Smooth rattlebox</name>
    <name type="synonym">Crotalaria striata</name>
    <dbReference type="NCBI Taxonomy" id="3830"/>
    <lineage>
        <taxon>Eukaryota</taxon>
        <taxon>Viridiplantae</taxon>
        <taxon>Streptophyta</taxon>
        <taxon>Embryophyta</taxon>
        <taxon>Tracheophyta</taxon>
        <taxon>Spermatophyta</taxon>
        <taxon>Magnoliopsida</taxon>
        <taxon>eudicotyledons</taxon>
        <taxon>Gunneridae</taxon>
        <taxon>Pentapetalae</taxon>
        <taxon>rosids</taxon>
        <taxon>fabids</taxon>
        <taxon>Fabales</taxon>
        <taxon>Fabaceae</taxon>
        <taxon>Papilionoideae</taxon>
        <taxon>50 kb inversion clade</taxon>
        <taxon>genistoids sensu lato</taxon>
        <taxon>core genistoids</taxon>
        <taxon>Crotalarieae</taxon>
        <taxon>Crotalaria</taxon>
    </lineage>
</organism>
<gene>
    <name evidence="5" type="ORF">RIF29_41731</name>
</gene>
<feature type="region of interest" description="Disordered" evidence="4">
    <location>
        <begin position="64"/>
        <end position="101"/>
    </location>
</feature>
<evidence type="ECO:0000313" key="6">
    <source>
        <dbReference type="Proteomes" id="UP001372338"/>
    </source>
</evidence>
<dbReference type="GO" id="GO:0016020">
    <property type="term" value="C:membrane"/>
    <property type="evidence" value="ECO:0007669"/>
    <property type="project" value="TreeGrafter"/>
</dbReference>
<keyword evidence="2 3" id="KW-0802">TPR repeat</keyword>
<reference evidence="5 6" key="1">
    <citation type="submission" date="2024-01" db="EMBL/GenBank/DDBJ databases">
        <title>The genomes of 5 underutilized Papilionoideae crops provide insights into root nodulation and disease resistanc.</title>
        <authorList>
            <person name="Yuan L."/>
        </authorList>
    </citation>
    <scope>NUCLEOTIDE SEQUENCE [LARGE SCALE GENOMIC DNA]</scope>
    <source>
        <strain evidence="5">ZHUSHIDOU_FW_LH</strain>
        <tissue evidence="5">Leaf</tissue>
    </source>
</reference>
<evidence type="ECO:0000256" key="3">
    <source>
        <dbReference type="PROSITE-ProRule" id="PRU00339"/>
    </source>
</evidence>
<dbReference type="SMART" id="SM00028">
    <property type="entry name" value="TPR"/>
    <property type="match status" value="1"/>
</dbReference>
<dbReference type="PANTHER" id="PTHR45831">
    <property type="entry name" value="LD24721P"/>
    <property type="match status" value="1"/>
</dbReference>
<evidence type="ECO:0000256" key="2">
    <source>
        <dbReference type="ARBA" id="ARBA00022803"/>
    </source>
</evidence>
<protein>
    <submittedName>
        <fullName evidence="5">Uncharacterized protein</fullName>
    </submittedName>
</protein>
<feature type="repeat" description="TPR" evidence="3">
    <location>
        <begin position="222"/>
        <end position="255"/>
    </location>
</feature>
<keyword evidence="6" id="KW-1185">Reference proteome</keyword>
<dbReference type="Gene3D" id="1.25.40.10">
    <property type="entry name" value="Tetratricopeptide repeat domain"/>
    <property type="match status" value="1"/>
</dbReference>
<comment type="caution">
    <text evidence="5">The sequence shown here is derived from an EMBL/GenBank/DDBJ whole genome shotgun (WGS) entry which is preliminary data.</text>
</comment>
<dbReference type="Proteomes" id="UP001372338">
    <property type="component" value="Unassembled WGS sequence"/>
</dbReference>
<evidence type="ECO:0000313" key="5">
    <source>
        <dbReference type="EMBL" id="KAK7246861.1"/>
    </source>
</evidence>
<dbReference type="InterPro" id="IPR019734">
    <property type="entry name" value="TPR_rpt"/>
</dbReference>
<dbReference type="GO" id="GO:0072380">
    <property type="term" value="C:TRC complex"/>
    <property type="evidence" value="ECO:0007669"/>
    <property type="project" value="TreeGrafter"/>
</dbReference>
<evidence type="ECO:0000256" key="4">
    <source>
        <dbReference type="SAM" id="MobiDB-lite"/>
    </source>
</evidence>
<dbReference type="InterPro" id="IPR047150">
    <property type="entry name" value="SGT"/>
</dbReference>
<dbReference type="SUPFAM" id="SSF48452">
    <property type="entry name" value="TPR-like"/>
    <property type="match status" value="1"/>
</dbReference>